<dbReference type="AlphaFoldDB" id="A0A0G4J807"/>
<feature type="region of interest" description="Disordered" evidence="1">
    <location>
        <begin position="474"/>
        <end position="721"/>
    </location>
</feature>
<proteinExistence type="predicted"/>
<keyword evidence="3" id="KW-1185">Reference proteome</keyword>
<organism evidence="2 3">
    <name type="scientific">Plasmodiophora brassicae</name>
    <name type="common">Clubroot disease agent</name>
    <dbReference type="NCBI Taxonomy" id="37360"/>
    <lineage>
        <taxon>Eukaryota</taxon>
        <taxon>Sar</taxon>
        <taxon>Rhizaria</taxon>
        <taxon>Endomyxa</taxon>
        <taxon>Phytomyxea</taxon>
        <taxon>Plasmodiophorida</taxon>
        <taxon>Plasmodiophoridae</taxon>
        <taxon>Plasmodiophora</taxon>
    </lineage>
</organism>
<accession>A0A0G4J807</accession>
<evidence type="ECO:0000256" key="1">
    <source>
        <dbReference type="SAM" id="MobiDB-lite"/>
    </source>
</evidence>
<feature type="region of interest" description="Disordered" evidence="1">
    <location>
        <begin position="338"/>
        <end position="406"/>
    </location>
</feature>
<sequence>MNFGSIRPRADAPRAHAVSRSRNILAILCPCRSKRLPPPRPRRRGNVHPWRPLDPRRFRISAADPTSREVLEGHWNRDRDRWSNKRPLVYCIRLYGFRREDARQAVRVPGGSQVASLQSATRQRIARRASDMTLLGIDGCEDICEETLLSLIVCARYLQSGAWAEVAEAVAEVANDPEAATPVPALDPQGCETLFTKVCNSLNIGGEPDAKARAHKASVILAQRRAKQIRANIALIDSSIKPDVFSLLEADEIAVDSPNVDLSVIKAHVEDSKKLFFSMPHPSDTVAAMDVDAVAPRPAQSSASAAANGGRKQSSPAKGTGGLMPGVASVVAARIVAQESRSPPPKKQRLIPQKVPVSQMGQISSSTGPPPPKTVVARPAQLAEPSNSSAAQADNARSTTKPAEVSHAGTAVGNLQASQSLPVASSQAVQTPVVAGFRDSSMDLLSSTPVLKLSPVRPATSAVAAVPVSKGLVGRAESPSGRALPSTVSLPSSEPSRPSPAVKNIQALPPTRASPVITSQTTVVKHAASPGRKRPGKPVASPGTTSSQGGVHDAVDKVKPAMPSEPAAAAEVKQQPKKRSRSTGKARLSVPDAPDDEPSITEEERSVQTGKKGSAVDEEDTDDEPVLLRRSGDAGDATKVKRSSKRLRTASPRRREDTTTPDGVRTSEEQGTDGSGTRRAVAKPSTGKARRPTAKAAPTASGTPTVKRPVGRPRKHPAPPQ</sequence>
<dbReference type="Proteomes" id="UP000039324">
    <property type="component" value="Unassembled WGS sequence"/>
</dbReference>
<gene>
    <name evidence="2" type="ORF">PBRA_003297</name>
</gene>
<evidence type="ECO:0000313" key="3">
    <source>
        <dbReference type="Proteomes" id="UP000039324"/>
    </source>
</evidence>
<feature type="compositionally biased region" description="Basic residues" evidence="1">
    <location>
        <begin position="640"/>
        <end position="652"/>
    </location>
</feature>
<feature type="compositionally biased region" description="Acidic residues" evidence="1">
    <location>
        <begin position="616"/>
        <end position="625"/>
    </location>
</feature>
<evidence type="ECO:0000313" key="2">
    <source>
        <dbReference type="EMBL" id="CEP03690.1"/>
    </source>
</evidence>
<feature type="region of interest" description="Disordered" evidence="1">
    <location>
        <begin position="297"/>
        <end position="323"/>
    </location>
</feature>
<feature type="compositionally biased region" description="Polar residues" evidence="1">
    <location>
        <begin position="384"/>
        <end position="401"/>
    </location>
</feature>
<feature type="compositionally biased region" description="Low complexity" evidence="1">
    <location>
        <begin position="560"/>
        <end position="571"/>
    </location>
</feature>
<feature type="compositionally biased region" description="Basic residues" evidence="1">
    <location>
        <begin position="575"/>
        <end position="584"/>
    </location>
</feature>
<protein>
    <submittedName>
        <fullName evidence="2">Uncharacterized protein</fullName>
    </submittedName>
</protein>
<reference evidence="2 3" key="1">
    <citation type="submission" date="2015-02" db="EMBL/GenBank/DDBJ databases">
        <authorList>
            <person name="Chooi Y.-H."/>
        </authorList>
    </citation>
    <scope>NUCLEOTIDE SEQUENCE [LARGE SCALE GENOMIC DNA]</scope>
    <source>
        <strain evidence="2">E3</strain>
    </source>
</reference>
<dbReference type="EMBL" id="CDSF01000155">
    <property type="protein sequence ID" value="CEP03690.1"/>
    <property type="molecule type" value="Genomic_DNA"/>
</dbReference>
<name>A0A0G4J807_PLABS</name>
<feature type="compositionally biased region" description="Basic residues" evidence="1">
    <location>
        <begin position="709"/>
        <end position="721"/>
    </location>
</feature>
<feature type="compositionally biased region" description="Low complexity" evidence="1">
    <location>
        <begin position="489"/>
        <end position="500"/>
    </location>
</feature>
<feature type="compositionally biased region" description="Basic and acidic residues" evidence="1">
    <location>
        <begin position="626"/>
        <end position="639"/>
    </location>
</feature>
<feature type="compositionally biased region" description="Low complexity" evidence="1">
    <location>
        <begin position="297"/>
        <end position="307"/>
    </location>
</feature>